<evidence type="ECO:0000313" key="3">
    <source>
        <dbReference type="Proteomes" id="UP000480185"/>
    </source>
</evidence>
<feature type="transmembrane region" description="Helical" evidence="1">
    <location>
        <begin position="55"/>
        <end position="80"/>
    </location>
</feature>
<dbReference type="OrthoDB" id="82335at2"/>
<feature type="transmembrane region" description="Helical" evidence="1">
    <location>
        <begin position="341"/>
        <end position="360"/>
    </location>
</feature>
<evidence type="ECO:0000256" key="1">
    <source>
        <dbReference type="SAM" id="Phobius"/>
    </source>
</evidence>
<dbReference type="EMBL" id="WJNH01000009">
    <property type="protein sequence ID" value="MRG87444.1"/>
    <property type="molecule type" value="Genomic_DNA"/>
</dbReference>
<feature type="transmembrane region" description="Helical" evidence="1">
    <location>
        <begin position="137"/>
        <end position="156"/>
    </location>
</feature>
<keyword evidence="1" id="KW-0812">Transmembrane</keyword>
<reference evidence="2 3" key="1">
    <citation type="submission" date="2019-11" db="EMBL/GenBank/DDBJ databases">
        <authorList>
            <person name="Li J."/>
        </authorList>
    </citation>
    <scope>NUCLEOTIDE SEQUENCE [LARGE SCALE GENOMIC DNA]</scope>
    <source>
        <strain evidence="2 3">J4</strain>
    </source>
</reference>
<accession>A0A6G1X900</accession>
<dbReference type="AlphaFoldDB" id="A0A6G1X900"/>
<name>A0A6G1X900_9BACI</name>
<evidence type="ECO:0000313" key="2">
    <source>
        <dbReference type="EMBL" id="MRG87444.1"/>
    </source>
</evidence>
<comment type="caution">
    <text evidence="2">The sequence shown here is derived from an EMBL/GenBank/DDBJ whole genome shotgun (WGS) entry which is preliminary data.</text>
</comment>
<proteinExistence type="predicted"/>
<protein>
    <recommendedName>
        <fullName evidence="4">Multi-TM2 domain-containing protein</fullName>
    </recommendedName>
</protein>
<feature type="transmembrane region" description="Helical" evidence="1">
    <location>
        <begin position="252"/>
        <end position="271"/>
    </location>
</feature>
<feature type="transmembrane region" description="Helical" evidence="1">
    <location>
        <begin position="214"/>
        <end position="232"/>
    </location>
</feature>
<keyword evidence="1" id="KW-0472">Membrane</keyword>
<feature type="transmembrane region" description="Helical" evidence="1">
    <location>
        <begin position="300"/>
        <end position="321"/>
    </location>
</feature>
<dbReference type="Proteomes" id="UP000480185">
    <property type="component" value="Unassembled WGS sequence"/>
</dbReference>
<keyword evidence="3" id="KW-1185">Reference proteome</keyword>
<organism evidence="2 3">
    <name type="scientific">Salinibacillus xinjiangensis</name>
    <dbReference type="NCBI Taxonomy" id="1229268"/>
    <lineage>
        <taxon>Bacteria</taxon>
        <taxon>Bacillati</taxon>
        <taxon>Bacillota</taxon>
        <taxon>Bacilli</taxon>
        <taxon>Bacillales</taxon>
        <taxon>Bacillaceae</taxon>
        <taxon>Salinibacillus</taxon>
    </lineage>
</organism>
<sequence length="370" mass="41946">MNKSRLFAFLLAFIPGFGHIYLQRRVRGVLYALGFGGAAGLAFIMLVMAPYEGQIIALLLAGMLFIWIINMIDMVMTLLIGSGIANKTNHTAMPDQNVDDQENQPINTDSQERFLTIVLSFIPGVGHFHLGLNYRGLTFLAGFFGLGTMILFVTILTHQEGFLIFVLALPIIWIYSLFDTIQLLNKKQKGEALEDRSIMEDLERHRESGRKSKAITTVLSIFPGAGHMYLGLQQRGLQLMIGFVLSIYVLDILRMSLFLFLIPVIWFFSFFDALQQQSRHEVGEAKDVPVIKYFVNHRRWLGIGLIVLGVFFIFDSILVPALGEYFYQHFAFDIRYYYYRYLQIGVVCLLLIGGGIKLLMGSKVKGGEQQ</sequence>
<gene>
    <name evidence="2" type="ORF">GH754_14195</name>
</gene>
<feature type="transmembrane region" description="Helical" evidence="1">
    <location>
        <begin position="28"/>
        <end position="48"/>
    </location>
</feature>
<feature type="transmembrane region" description="Helical" evidence="1">
    <location>
        <begin position="162"/>
        <end position="178"/>
    </location>
</feature>
<evidence type="ECO:0008006" key="4">
    <source>
        <dbReference type="Google" id="ProtNLM"/>
    </source>
</evidence>
<dbReference type="RefSeq" id="WP_153729332.1">
    <property type="nucleotide sequence ID" value="NZ_WJNH01000009.1"/>
</dbReference>
<keyword evidence="1" id="KW-1133">Transmembrane helix</keyword>